<dbReference type="AlphaFoldDB" id="A0A0J0XZU2"/>
<gene>
    <name evidence="1" type="ORF">CC85DRAFT_5210</name>
</gene>
<proteinExistence type="predicted"/>
<accession>A0A0J0XZU2</accession>
<evidence type="ECO:0000313" key="2">
    <source>
        <dbReference type="Proteomes" id="UP000053611"/>
    </source>
</evidence>
<dbReference type="Proteomes" id="UP000053611">
    <property type="component" value="Unassembled WGS sequence"/>
</dbReference>
<dbReference type="GeneID" id="28987828"/>
<name>A0A0J0XZU2_9TREE</name>
<keyword evidence="2" id="KW-1185">Reference proteome</keyword>
<reference evidence="1 2" key="1">
    <citation type="submission" date="2015-03" db="EMBL/GenBank/DDBJ databases">
        <title>Genomics and transcriptomics of the oil-accumulating basidiomycete yeast T. oleaginosus allow insights into substrate utilization and the diverse evolutionary trajectories of mating systems in fungi.</title>
        <authorList>
            <consortium name="DOE Joint Genome Institute"/>
            <person name="Kourist R."/>
            <person name="Kracht O."/>
            <person name="Bracharz F."/>
            <person name="Lipzen A."/>
            <person name="Nolan M."/>
            <person name="Ohm R."/>
            <person name="Grigoriev I."/>
            <person name="Sun S."/>
            <person name="Heitman J."/>
            <person name="Bruck T."/>
            <person name="Nowrousian M."/>
        </authorList>
    </citation>
    <scope>NUCLEOTIDE SEQUENCE [LARGE SCALE GENOMIC DNA]</scope>
    <source>
        <strain evidence="1 2">IBC0246</strain>
    </source>
</reference>
<dbReference type="EMBL" id="KQ087177">
    <property type="protein sequence ID" value="KLT46541.1"/>
    <property type="molecule type" value="Genomic_DNA"/>
</dbReference>
<evidence type="ECO:0000313" key="1">
    <source>
        <dbReference type="EMBL" id="KLT46541.1"/>
    </source>
</evidence>
<dbReference type="RefSeq" id="XP_018283032.1">
    <property type="nucleotide sequence ID" value="XM_018427225.1"/>
</dbReference>
<organism evidence="1 2">
    <name type="scientific">Cutaneotrichosporon oleaginosum</name>
    <dbReference type="NCBI Taxonomy" id="879819"/>
    <lineage>
        <taxon>Eukaryota</taxon>
        <taxon>Fungi</taxon>
        <taxon>Dikarya</taxon>
        <taxon>Basidiomycota</taxon>
        <taxon>Agaricomycotina</taxon>
        <taxon>Tremellomycetes</taxon>
        <taxon>Trichosporonales</taxon>
        <taxon>Trichosporonaceae</taxon>
        <taxon>Cutaneotrichosporon</taxon>
    </lineage>
</organism>
<protein>
    <submittedName>
        <fullName evidence="1">Uncharacterized protein</fullName>
    </submittedName>
</protein>
<sequence>MPAFRFDHQLGGLAPLTCSSWQVGASHPLRCTVLCAPTNQARWAFPPVPSAQGALDTQHAPCKLALRRMRNSRLCVFAFCRTNNETGRGTGPPTPRRASRVNIHGLSSCSGYRFLSLCQRLSPRIGNR</sequence>